<organism evidence="1 2">
    <name type="scientific">Candidatus Nealsonbacteria bacterium CG03_land_8_20_14_0_80_36_12</name>
    <dbReference type="NCBI Taxonomy" id="1974701"/>
    <lineage>
        <taxon>Bacteria</taxon>
        <taxon>Candidatus Nealsoniibacteriota</taxon>
    </lineage>
</organism>
<evidence type="ECO:0000313" key="1">
    <source>
        <dbReference type="EMBL" id="PIV12717.1"/>
    </source>
</evidence>
<dbReference type="AlphaFoldDB" id="A0A2M7BYH4"/>
<feature type="non-terminal residue" evidence="1">
    <location>
        <position position="83"/>
    </location>
</feature>
<sequence length="83" mass="8880">TLRKLDFNNLGSSTSLREKLYYTGSDVGINSLDIEFDGSNIWLANGATDELNIVPAVGGVVSKIKSFNDTTGTPGTTSDQPKR</sequence>
<comment type="caution">
    <text evidence="1">The sequence shown here is derived from an EMBL/GenBank/DDBJ whole genome shotgun (WGS) entry which is preliminary data.</text>
</comment>
<evidence type="ECO:0000313" key="2">
    <source>
        <dbReference type="Proteomes" id="UP000230324"/>
    </source>
</evidence>
<feature type="non-terminal residue" evidence="1">
    <location>
        <position position="1"/>
    </location>
</feature>
<protein>
    <submittedName>
        <fullName evidence="1">Uncharacterized protein</fullName>
    </submittedName>
</protein>
<dbReference type="Proteomes" id="UP000230324">
    <property type="component" value="Unassembled WGS sequence"/>
</dbReference>
<proteinExistence type="predicted"/>
<reference evidence="2" key="1">
    <citation type="submission" date="2017-09" db="EMBL/GenBank/DDBJ databases">
        <title>Depth-based differentiation of microbial function through sediment-hosted aquifers and enrichment of novel symbionts in the deep terrestrial subsurface.</title>
        <authorList>
            <person name="Probst A.J."/>
            <person name="Ladd B."/>
            <person name="Jarett J.K."/>
            <person name="Geller-Mcgrath D.E."/>
            <person name="Sieber C.M.K."/>
            <person name="Emerson J.B."/>
            <person name="Anantharaman K."/>
            <person name="Thomas B.C."/>
            <person name="Malmstrom R."/>
            <person name="Stieglmeier M."/>
            <person name="Klingl A."/>
            <person name="Woyke T."/>
            <person name="Ryan C.M."/>
            <person name="Banfield J.F."/>
        </authorList>
    </citation>
    <scope>NUCLEOTIDE SEQUENCE [LARGE SCALE GENOMIC DNA]</scope>
</reference>
<accession>A0A2M7BYH4</accession>
<dbReference type="EMBL" id="PEUV01000022">
    <property type="protein sequence ID" value="PIV12717.1"/>
    <property type="molecule type" value="Genomic_DNA"/>
</dbReference>
<gene>
    <name evidence="1" type="ORF">COS47_01095</name>
</gene>
<name>A0A2M7BYH4_9BACT</name>